<evidence type="ECO:0000256" key="1">
    <source>
        <dbReference type="SAM" id="MobiDB-lite"/>
    </source>
</evidence>
<proteinExistence type="predicted"/>
<evidence type="ECO:0000313" key="2">
    <source>
        <dbReference type="EMBL" id="SJZ67736.1"/>
    </source>
</evidence>
<feature type="compositionally biased region" description="Basic and acidic residues" evidence="1">
    <location>
        <begin position="1"/>
        <end position="14"/>
    </location>
</feature>
<protein>
    <submittedName>
        <fullName evidence="2">Uncharacterized protein</fullName>
    </submittedName>
</protein>
<gene>
    <name evidence="2" type="ORF">SAMN05428963_102176</name>
</gene>
<reference evidence="2 3" key="1">
    <citation type="submission" date="2017-02" db="EMBL/GenBank/DDBJ databases">
        <authorList>
            <person name="Peterson S.W."/>
        </authorList>
    </citation>
    <scope>NUCLEOTIDE SEQUENCE [LARGE SCALE GENOMIC DNA]</scope>
    <source>
        <strain evidence="2 3">USBA 369</strain>
    </source>
</reference>
<name>A0A1T4MLM7_9HYPH</name>
<organism evidence="2 3">
    <name type="scientific">Consotaella salsifontis</name>
    <dbReference type="NCBI Taxonomy" id="1365950"/>
    <lineage>
        <taxon>Bacteria</taxon>
        <taxon>Pseudomonadati</taxon>
        <taxon>Pseudomonadota</taxon>
        <taxon>Alphaproteobacteria</taxon>
        <taxon>Hyphomicrobiales</taxon>
        <taxon>Aurantimonadaceae</taxon>
        <taxon>Consotaella</taxon>
    </lineage>
</organism>
<dbReference type="RefSeq" id="WP_078706877.1">
    <property type="nucleotide sequence ID" value="NZ_FUXL01000002.1"/>
</dbReference>
<accession>A0A1T4MLM7</accession>
<dbReference type="EMBL" id="FUXL01000002">
    <property type="protein sequence ID" value="SJZ67736.1"/>
    <property type="molecule type" value="Genomic_DNA"/>
</dbReference>
<feature type="compositionally biased region" description="Gly residues" evidence="1">
    <location>
        <begin position="53"/>
        <end position="63"/>
    </location>
</feature>
<sequence>MSGTTKESEQDKKTKQGHKVGAHDKSGAEGPHAKPELTNTDSTPGTGALPDKNGGGDADAGAG</sequence>
<dbReference type="Proteomes" id="UP000190135">
    <property type="component" value="Unassembled WGS sequence"/>
</dbReference>
<dbReference type="AlphaFoldDB" id="A0A1T4MLM7"/>
<dbReference type="OrthoDB" id="8020839at2"/>
<dbReference type="STRING" id="1365950.SAMN05428963_102176"/>
<feature type="compositionally biased region" description="Basic and acidic residues" evidence="1">
    <location>
        <begin position="21"/>
        <end position="35"/>
    </location>
</feature>
<evidence type="ECO:0000313" key="3">
    <source>
        <dbReference type="Proteomes" id="UP000190135"/>
    </source>
</evidence>
<feature type="region of interest" description="Disordered" evidence="1">
    <location>
        <begin position="1"/>
        <end position="63"/>
    </location>
</feature>
<keyword evidence="3" id="KW-1185">Reference proteome</keyword>